<dbReference type="PANTHER" id="PTHR43108:SF8">
    <property type="entry name" value="SD21168P"/>
    <property type="match status" value="1"/>
</dbReference>
<reference evidence="2 3" key="1">
    <citation type="submission" date="2018-03" db="EMBL/GenBank/DDBJ databases">
        <authorList>
            <person name="Keele B.F."/>
        </authorList>
    </citation>
    <scope>NUCLEOTIDE SEQUENCE [LARGE SCALE GENOMIC DNA]</scope>
    <source>
        <strain evidence="2 3">IB-3</strain>
    </source>
</reference>
<name>A0A2R7YTS5_9ACTN</name>
<dbReference type="Gene3D" id="3.40.720.10">
    <property type="entry name" value="Alkaline Phosphatase, subunit A"/>
    <property type="match status" value="1"/>
</dbReference>
<dbReference type="InterPro" id="IPR017850">
    <property type="entry name" value="Alkaline_phosphatase_core_sf"/>
</dbReference>
<organism evidence="2 3">
    <name type="scientific">Nocardioides currus</name>
    <dbReference type="NCBI Taxonomy" id="2133958"/>
    <lineage>
        <taxon>Bacteria</taxon>
        <taxon>Bacillati</taxon>
        <taxon>Actinomycetota</taxon>
        <taxon>Actinomycetes</taxon>
        <taxon>Propionibacteriales</taxon>
        <taxon>Nocardioidaceae</taxon>
        <taxon>Nocardioides</taxon>
    </lineage>
</organism>
<dbReference type="InterPro" id="IPR000917">
    <property type="entry name" value="Sulfatase_N"/>
</dbReference>
<evidence type="ECO:0000313" key="3">
    <source>
        <dbReference type="Proteomes" id="UP000244867"/>
    </source>
</evidence>
<dbReference type="SUPFAM" id="SSF53649">
    <property type="entry name" value="Alkaline phosphatase-like"/>
    <property type="match status" value="1"/>
</dbReference>
<gene>
    <name evidence="2" type="ORF">C7S10_19655</name>
</gene>
<keyword evidence="3" id="KW-1185">Reference proteome</keyword>
<evidence type="ECO:0000313" key="2">
    <source>
        <dbReference type="EMBL" id="PUA79249.1"/>
    </source>
</evidence>
<sequence>MQAWVRGGTTALIVLLLAVLGVTMADRSSTLPSAVQAAAGAPVGLLTDSGQRPNVVFVMTDDMREDDLHWMPHTRRLLADRGMDLSDAISPHPLCCPARAELVSGQYAQNNGVQHNKGPFGGFQALDPTQEISSWFTKAGYRTGFVGKFLNGYTDADVRPSGWDHWDALSAGVYDYFDFAFDNDGDPERYRDSYVTDVIAERTNATIRDFARDDDPFLVYSWHLAPHYRINGNGRPVPPPASPRDRGRFAAAVPPSFRNPSFNERAVLDQPRPFRNRRMADPELVTTEHRARLRALQSVDRAVESLVETLREVGELNDTVIVFTSDNGYSLGEHRFVGKNVLTDEALQVPLLVRGPGIGRGTTSDLPVTLVDLPATFTALAGVKPGWTLDGASFLPTLRGQDQPFRDATLVQTGDDGGDGWAYRGLRTSRFLYGVNGADGFLYDALRDPHQLINRFDDPGYLVIRAMLEERRTQLLGCTGTTCNPTFGPLPDPT</sequence>
<evidence type="ECO:0000259" key="1">
    <source>
        <dbReference type="Pfam" id="PF00884"/>
    </source>
</evidence>
<dbReference type="CDD" id="cd16147">
    <property type="entry name" value="G6S"/>
    <property type="match status" value="1"/>
</dbReference>
<comment type="caution">
    <text evidence="2">The sequence shown here is derived from an EMBL/GenBank/DDBJ whole genome shotgun (WGS) entry which is preliminary data.</text>
</comment>
<dbReference type="EMBL" id="PYXZ01000011">
    <property type="protein sequence ID" value="PUA79249.1"/>
    <property type="molecule type" value="Genomic_DNA"/>
</dbReference>
<feature type="domain" description="Sulfatase N-terminal" evidence="1">
    <location>
        <begin position="53"/>
        <end position="383"/>
    </location>
</feature>
<dbReference type="AlphaFoldDB" id="A0A2R7YTS5"/>
<dbReference type="Pfam" id="PF00884">
    <property type="entry name" value="Sulfatase"/>
    <property type="match status" value="1"/>
</dbReference>
<dbReference type="PANTHER" id="PTHR43108">
    <property type="entry name" value="N-ACETYLGLUCOSAMINE-6-SULFATASE FAMILY MEMBER"/>
    <property type="match status" value="1"/>
</dbReference>
<dbReference type="Proteomes" id="UP000244867">
    <property type="component" value="Unassembled WGS sequence"/>
</dbReference>
<proteinExistence type="predicted"/>
<protein>
    <recommendedName>
        <fullName evidence="1">Sulfatase N-terminal domain-containing protein</fullName>
    </recommendedName>
</protein>
<accession>A0A2R7YTS5</accession>
<dbReference type="OrthoDB" id="9777306at2"/>